<feature type="transmembrane region" description="Helical" evidence="1">
    <location>
        <begin position="7"/>
        <end position="27"/>
    </location>
</feature>
<dbReference type="RefSeq" id="WP_273937544.1">
    <property type="nucleotide sequence ID" value="NZ_CP097263.1"/>
</dbReference>
<dbReference type="EMBL" id="JBHLUD010000013">
    <property type="protein sequence ID" value="MFC0547311.1"/>
    <property type="molecule type" value="Genomic_DNA"/>
</dbReference>
<comment type="caution">
    <text evidence="2">The sequence shown here is derived from an EMBL/GenBank/DDBJ whole genome shotgun (WGS) entry which is preliminary data.</text>
</comment>
<keyword evidence="1" id="KW-0812">Transmembrane</keyword>
<evidence type="ECO:0000313" key="3">
    <source>
        <dbReference type="Proteomes" id="UP001589810"/>
    </source>
</evidence>
<keyword evidence="3" id="KW-1185">Reference proteome</keyword>
<sequence>MKPRVSAGTTVTAAVLALAIVVISVVRQWTLPGGVSLLLEYGGVLEILFELVLPVLVPLLLLVAAILMLVRVPAGRPLAVVGAALVIAVPVAVFAIVGQFPWDISRSAGSAVLLYLPIALAVILIVVASAPVTGAYLRSKGASAAT</sequence>
<dbReference type="Proteomes" id="UP001589810">
    <property type="component" value="Unassembled WGS sequence"/>
</dbReference>
<evidence type="ECO:0000256" key="1">
    <source>
        <dbReference type="SAM" id="Phobius"/>
    </source>
</evidence>
<name>A0ABV6N3Y2_9PSEU</name>
<keyword evidence="1" id="KW-0472">Membrane</keyword>
<proteinExistence type="predicted"/>
<feature type="transmembrane region" description="Helical" evidence="1">
    <location>
        <begin position="112"/>
        <end position="137"/>
    </location>
</feature>
<evidence type="ECO:0000313" key="2">
    <source>
        <dbReference type="EMBL" id="MFC0547311.1"/>
    </source>
</evidence>
<protein>
    <submittedName>
        <fullName evidence="2">Uncharacterized protein</fullName>
    </submittedName>
</protein>
<gene>
    <name evidence="2" type="ORF">ACFFH7_37785</name>
</gene>
<feature type="transmembrane region" description="Helical" evidence="1">
    <location>
        <begin position="47"/>
        <end position="70"/>
    </location>
</feature>
<organism evidence="2 3">
    <name type="scientific">Kutzneria chonburiensis</name>
    <dbReference type="NCBI Taxonomy" id="1483604"/>
    <lineage>
        <taxon>Bacteria</taxon>
        <taxon>Bacillati</taxon>
        <taxon>Actinomycetota</taxon>
        <taxon>Actinomycetes</taxon>
        <taxon>Pseudonocardiales</taxon>
        <taxon>Pseudonocardiaceae</taxon>
        <taxon>Kutzneria</taxon>
    </lineage>
</organism>
<reference evidence="2 3" key="1">
    <citation type="submission" date="2024-09" db="EMBL/GenBank/DDBJ databases">
        <authorList>
            <person name="Sun Q."/>
            <person name="Mori K."/>
        </authorList>
    </citation>
    <scope>NUCLEOTIDE SEQUENCE [LARGE SCALE GENOMIC DNA]</scope>
    <source>
        <strain evidence="2 3">TBRC 1432</strain>
    </source>
</reference>
<feature type="transmembrane region" description="Helical" evidence="1">
    <location>
        <begin position="77"/>
        <end position="100"/>
    </location>
</feature>
<keyword evidence="1" id="KW-1133">Transmembrane helix</keyword>
<accession>A0ABV6N3Y2</accession>